<keyword evidence="2" id="KW-0812">Transmembrane</keyword>
<reference evidence="5 6" key="1">
    <citation type="journal article" date="2019" name="Int. J. Syst. Evol. Microbiol.">
        <title>The Global Catalogue of Microorganisms (GCM) 10K type strain sequencing project: providing services to taxonomists for standard genome sequencing and annotation.</title>
        <authorList>
            <consortium name="The Broad Institute Genomics Platform"/>
            <consortium name="The Broad Institute Genome Sequencing Center for Infectious Disease"/>
            <person name="Wu L."/>
            <person name="Ma J."/>
        </authorList>
    </citation>
    <scope>NUCLEOTIDE SEQUENCE [LARGE SCALE GENOMIC DNA]</scope>
    <source>
        <strain evidence="5 6">XZYJT29</strain>
    </source>
</reference>
<feature type="domain" description="Cell division protein A N-terminal" evidence="4">
    <location>
        <begin position="11"/>
        <end position="148"/>
    </location>
</feature>
<dbReference type="NCBIfam" id="NF041908">
    <property type="entry name" value="HVO_2922"/>
    <property type="match status" value="1"/>
</dbReference>
<dbReference type="RefSeq" id="WP_274325080.1">
    <property type="nucleotide sequence ID" value="NZ_CP118158.1"/>
</dbReference>
<dbReference type="InterPro" id="IPR036913">
    <property type="entry name" value="YegP-like_sf"/>
</dbReference>
<feature type="domain" description="DUF1508" evidence="3">
    <location>
        <begin position="444"/>
        <end position="491"/>
    </location>
</feature>
<name>A0ABD5XWL7_9EURY</name>
<accession>A0ABD5XWL7</accession>
<dbReference type="Pfam" id="PF07411">
    <property type="entry name" value="DUF1508"/>
    <property type="match status" value="5"/>
</dbReference>
<dbReference type="Pfam" id="PF23600">
    <property type="entry name" value="CdpA_N"/>
    <property type="match status" value="1"/>
</dbReference>
<keyword evidence="2" id="KW-1133">Transmembrane helix</keyword>
<dbReference type="InterPro" id="IPR010879">
    <property type="entry name" value="DUF1508"/>
</dbReference>
<evidence type="ECO:0000259" key="4">
    <source>
        <dbReference type="Pfam" id="PF23600"/>
    </source>
</evidence>
<keyword evidence="2" id="KW-0472">Membrane</keyword>
<dbReference type="InterPro" id="IPR055563">
    <property type="entry name" value="CdpA_N"/>
</dbReference>
<evidence type="ECO:0000256" key="1">
    <source>
        <dbReference type="SAM" id="MobiDB-lite"/>
    </source>
</evidence>
<feature type="domain" description="DUF1508" evidence="3">
    <location>
        <begin position="273"/>
        <end position="318"/>
    </location>
</feature>
<dbReference type="Proteomes" id="UP001596432">
    <property type="component" value="Unassembled WGS sequence"/>
</dbReference>
<feature type="transmembrane region" description="Helical" evidence="2">
    <location>
        <begin position="90"/>
        <end position="110"/>
    </location>
</feature>
<dbReference type="Gene3D" id="2.30.29.80">
    <property type="match status" value="4"/>
</dbReference>
<feature type="transmembrane region" description="Helical" evidence="2">
    <location>
        <begin position="122"/>
        <end position="143"/>
    </location>
</feature>
<feature type="domain" description="DUF1508" evidence="3">
    <location>
        <begin position="384"/>
        <end position="430"/>
    </location>
</feature>
<comment type="caution">
    <text evidence="5">The sequence shown here is derived from an EMBL/GenBank/DDBJ whole genome shotgun (WGS) entry which is preliminary data.</text>
</comment>
<feature type="transmembrane region" description="Helical" evidence="2">
    <location>
        <begin position="29"/>
        <end position="50"/>
    </location>
</feature>
<evidence type="ECO:0000256" key="2">
    <source>
        <dbReference type="SAM" id="Phobius"/>
    </source>
</evidence>
<proteinExistence type="predicted"/>
<feature type="region of interest" description="Disordered" evidence="1">
    <location>
        <begin position="153"/>
        <end position="186"/>
    </location>
</feature>
<keyword evidence="6" id="KW-1185">Reference proteome</keyword>
<evidence type="ECO:0000259" key="3">
    <source>
        <dbReference type="Pfam" id="PF07411"/>
    </source>
</evidence>
<dbReference type="SUPFAM" id="SSF160113">
    <property type="entry name" value="YegP-like"/>
    <property type="match status" value="5"/>
</dbReference>
<dbReference type="AlphaFoldDB" id="A0ABD5XWL7"/>
<dbReference type="InterPro" id="IPR051141">
    <property type="entry name" value="UPF0339_domain"/>
</dbReference>
<feature type="compositionally biased region" description="Acidic residues" evidence="1">
    <location>
        <begin position="488"/>
        <end position="506"/>
    </location>
</feature>
<evidence type="ECO:0000313" key="6">
    <source>
        <dbReference type="Proteomes" id="UP001596432"/>
    </source>
</evidence>
<evidence type="ECO:0000313" key="5">
    <source>
        <dbReference type="EMBL" id="MFC7139493.1"/>
    </source>
</evidence>
<dbReference type="EMBL" id="JBHTAS010000001">
    <property type="protein sequence ID" value="MFC7139493.1"/>
    <property type="molecule type" value="Genomic_DNA"/>
</dbReference>
<feature type="compositionally biased region" description="Low complexity" evidence="1">
    <location>
        <begin position="153"/>
        <end position="170"/>
    </location>
</feature>
<feature type="domain" description="DUF1508" evidence="3">
    <location>
        <begin position="195"/>
        <end position="240"/>
    </location>
</feature>
<dbReference type="PANTHER" id="PTHR40606:SF1">
    <property type="entry name" value="UPF0339 PROTEIN YEGP"/>
    <property type="match status" value="1"/>
</dbReference>
<feature type="transmembrane region" description="Helical" evidence="2">
    <location>
        <begin position="62"/>
        <end position="84"/>
    </location>
</feature>
<feature type="compositionally biased region" description="Acidic residues" evidence="1">
    <location>
        <begin position="171"/>
        <end position="183"/>
    </location>
</feature>
<feature type="domain" description="DUF1508" evidence="3">
    <location>
        <begin position="332"/>
        <end position="377"/>
    </location>
</feature>
<dbReference type="PANTHER" id="PTHR40606">
    <property type="match status" value="1"/>
</dbReference>
<feature type="region of interest" description="Disordered" evidence="1">
    <location>
        <begin position="478"/>
        <end position="506"/>
    </location>
</feature>
<organism evidence="5 6">
    <name type="scientific">Halosimplex aquaticum</name>
    <dbReference type="NCBI Taxonomy" id="3026162"/>
    <lineage>
        <taxon>Archaea</taxon>
        <taxon>Methanobacteriati</taxon>
        <taxon>Methanobacteriota</taxon>
        <taxon>Stenosarchaea group</taxon>
        <taxon>Halobacteria</taxon>
        <taxon>Halobacteriales</taxon>
        <taxon>Haloarculaceae</taxon>
        <taxon>Halosimplex</taxon>
    </lineage>
</organism>
<protein>
    <submittedName>
        <fullName evidence="5">HVO_2922 family protein</fullName>
    </submittedName>
</protein>
<dbReference type="GeneID" id="78819749"/>
<gene>
    <name evidence="5" type="ORF">ACFQMA_06520</name>
</gene>
<sequence>MSGNQSSPDVMVQWYRDRIAEPTTDDEVYGYWVFVFGVLLGVLGILLFLTSDVGTATTVGKAGIGLAAISLVLLMIGPVIRLPLRRTATLVSYAGGAVALIGVAGFLSAYPGWRQSGLAVPVISLYAFGLVLVAVGAALVPIVSGTRRVPEAAATGGATEPETDAVAAAEPEPDADPEAVDEPAESKARFEVFEDRGGKWRWRLRHRNGNVIADGGQGYSSRQKAEQGLESVRANAGGAPAVREEVEVETGGDPAIEPYPEGESRGTFEVYEDDAGEYRWRLIHANGNIVADGGEGYTDRSAVEDAVERVRDYVGDADYLTADPTAFDVYRDAADEWRWRLVHRNGEILADGGEGYAERTNAQDGIERVRERVGDEDAFEVFEDDAGEYRWRLVADNEEIIADGGQGFASERGARDAVKRVREHAPEADALDYADAAFEVYEDGAGEFRWRLLHENGQILGDSGQGYASRTGAVNGLQSVKRNAPNADIDDLDAADDDAEDADGQH</sequence>